<evidence type="ECO:0000313" key="3">
    <source>
        <dbReference type="EMBL" id="RED43377.1"/>
    </source>
</evidence>
<dbReference type="PANTHER" id="PTHR13847:SF275">
    <property type="entry name" value="GAMMA-GLUTAMYLPUTRESCINE OXIDOREDUCTASE"/>
    <property type="match status" value="1"/>
</dbReference>
<reference evidence="3 4" key="1">
    <citation type="submission" date="2018-07" db="EMBL/GenBank/DDBJ databases">
        <title>Genomic Encyclopedia of Type Strains, Phase III (KMG-III): the genomes of soil and plant-associated and newly described type strains.</title>
        <authorList>
            <person name="Whitman W."/>
        </authorList>
    </citation>
    <scope>NUCLEOTIDE SEQUENCE [LARGE SCALE GENOMIC DNA]</scope>
    <source>
        <strain evidence="3 4">CECT 8488</strain>
    </source>
</reference>
<evidence type="ECO:0000259" key="2">
    <source>
        <dbReference type="Pfam" id="PF01266"/>
    </source>
</evidence>
<feature type="domain" description="FAD dependent oxidoreductase" evidence="2">
    <location>
        <begin position="35"/>
        <end position="385"/>
    </location>
</feature>
<accession>A0A3D9H1H8</accession>
<comment type="caution">
    <text evidence="3">The sequence shown here is derived from an EMBL/GenBank/DDBJ whole genome shotgun (WGS) entry which is preliminary data.</text>
</comment>
<dbReference type="Gene3D" id="3.50.50.60">
    <property type="entry name" value="FAD/NAD(P)-binding domain"/>
    <property type="match status" value="1"/>
</dbReference>
<dbReference type="Gene3D" id="3.30.9.10">
    <property type="entry name" value="D-Amino Acid Oxidase, subunit A, domain 2"/>
    <property type="match status" value="1"/>
</dbReference>
<organism evidence="3 4">
    <name type="scientific">Aestuariispira insulae</name>
    <dbReference type="NCBI Taxonomy" id="1461337"/>
    <lineage>
        <taxon>Bacteria</taxon>
        <taxon>Pseudomonadati</taxon>
        <taxon>Pseudomonadota</taxon>
        <taxon>Alphaproteobacteria</taxon>
        <taxon>Rhodospirillales</taxon>
        <taxon>Kiloniellaceae</taxon>
        <taxon>Aestuariispira</taxon>
    </lineage>
</organism>
<name>A0A3D9H1H8_9PROT</name>
<dbReference type="InterPro" id="IPR006076">
    <property type="entry name" value="FAD-dep_OxRdtase"/>
</dbReference>
<dbReference type="OrthoDB" id="9806601at2"/>
<dbReference type="GO" id="GO:0005737">
    <property type="term" value="C:cytoplasm"/>
    <property type="evidence" value="ECO:0007669"/>
    <property type="project" value="TreeGrafter"/>
</dbReference>
<keyword evidence="1" id="KW-0560">Oxidoreductase</keyword>
<dbReference type="GO" id="GO:0016491">
    <property type="term" value="F:oxidoreductase activity"/>
    <property type="evidence" value="ECO:0007669"/>
    <property type="project" value="UniProtKB-KW"/>
</dbReference>
<dbReference type="SUPFAM" id="SSF51905">
    <property type="entry name" value="FAD/NAD(P)-binding domain"/>
    <property type="match status" value="1"/>
</dbReference>
<dbReference type="AlphaFoldDB" id="A0A3D9H1H8"/>
<gene>
    <name evidence="3" type="ORF">DFP90_12320</name>
</gene>
<dbReference type="PANTHER" id="PTHR13847">
    <property type="entry name" value="SARCOSINE DEHYDROGENASE-RELATED"/>
    <property type="match status" value="1"/>
</dbReference>
<dbReference type="EMBL" id="QRDW01000023">
    <property type="protein sequence ID" value="RED43377.1"/>
    <property type="molecule type" value="Genomic_DNA"/>
</dbReference>
<evidence type="ECO:0000256" key="1">
    <source>
        <dbReference type="ARBA" id="ARBA00023002"/>
    </source>
</evidence>
<dbReference type="InterPro" id="IPR036188">
    <property type="entry name" value="FAD/NAD-bd_sf"/>
</dbReference>
<dbReference type="Pfam" id="PF01266">
    <property type="entry name" value="DAO"/>
    <property type="match status" value="1"/>
</dbReference>
<evidence type="ECO:0000313" key="4">
    <source>
        <dbReference type="Proteomes" id="UP000256845"/>
    </source>
</evidence>
<dbReference type="Proteomes" id="UP000256845">
    <property type="component" value="Unassembled WGS sequence"/>
</dbReference>
<protein>
    <submittedName>
        <fullName evidence="3">Glycine/D-amino acid oxidase-like deaminating enzyme</fullName>
    </submittedName>
</protein>
<sequence>MQSQSGSFPAGQPLWSRTASAGAVLGRLQGEVAADVAIIGGGFTGLSAALHLAEAGRSVVLLEAADIGHGGSGRNVGLVNAGLWLMPDLVEQRLGPDAGRRLNELLAAAPDLVFSLIEKHAIECEATRCGTLHLGLGAKGQRELEARWSQMKRRGAPVHLLSAAETRVRTGTGRYGASILDERAGTIQPLGYARGLAHAARQAGAALYKESPVISLSRQQGRWHLKTDHGAVIADKVILATNAYGEPLVPGLQQSYLPVHFFQVASKPLGSEWRERILPGGQGCWDTRKVMVSFRLDQQGRLILGSIGGLSRLGRGSVKGWADKLASHLFPGIGPLEWQDMWDGRIAMTADSLPRFYQPEVGLYCAMGYNGRGIGPGTAFGRALAGHITDGTDFPLPLSEPASVPLRRFRAGTMESGLQMIQLFRRLTL</sequence>
<keyword evidence="4" id="KW-1185">Reference proteome</keyword>
<proteinExistence type="predicted"/>
<dbReference type="RefSeq" id="WP_115939666.1">
    <property type="nucleotide sequence ID" value="NZ_QRDW01000023.1"/>
</dbReference>